<dbReference type="InterPro" id="IPR020076">
    <property type="entry name" value="DUF2768"/>
</dbReference>
<dbReference type="Pfam" id="PF10966">
    <property type="entry name" value="DUF2768"/>
    <property type="match status" value="1"/>
</dbReference>
<protein>
    <submittedName>
        <fullName evidence="2">DUF2768 family protein</fullName>
    </submittedName>
</protein>
<keyword evidence="1" id="KW-0472">Membrane</keyword>
<feature type="transmembrane region" description="Helical" evidence="1">
    <location>
        <begin position="38"/>
        <end position="59"/>
    </location>
</feature>
<accession>A0ABW5RFS7</accession>
<name>A0ABW5RFS7_9BACL</name>
<evidence type="ECO:0000313" key="2">
    <source>
        <dbReference type="EMBL" id="MFD2672882.1"/>
    </source>
</evidence>
<organism evidence="2 3">
    <name type="scientific">Marinicrinis sediminis</name>
    <dbReference type="NCBI Taxonomy" id="1652465"/>
    <lineage>
        <taxon>Bacteria</taxon>
        <taxon>Bacillati</taxon>
        <taxon>Bacillota</taxon>
        <taxon>Bacilli</taxon>
        <taxon>Bacillales</taxon>
        <taxon>Paenibacillaceae</taxon>
    </lineage>
</organism>
<keyword evidence="3" id="KW-1185">Reference proteome</keyword>
<sequence length="60" mass="6797">MSAMDKMWLSLVAILLMVGASVCITIARYKVKGIIMRWVFRIVAFILLFYAVILGFISIV</sequence>
<evidence type="ECO:0000313" key="3">
    <source>
        <dbReference type="Proteomes" id="UP001597497"/>
    </source>
</evidence>
<comment type="caution">
    <text evidence="2">The sequence shown here is derived from an EMBL/GenBank/DDBJ whole genome shotgun (WGS) entry which is preliminary data.</text>
</comment>
<reference evidence="3" key="1">
    <citation type="journal article" date="2019" name="Int. J. Syst. Evol. Microbiol.">
        <title>The Global Catalogue of Microorganisms (GCM) 10K type strain sequencing project: providing services to taxonomists for standard genome sequencing and annotation.</title>
        <authorList>
            <consortium name="The Broad Institute Genomics Platform"/>
            <consortium name="The Broad Institute Genome Sequencing Center for Infectious Disease"/>
            <person name="Wu L."/>
            <person name="Ma J."/>
        </authorList>
    </citation>
    <scope>NUCLEOTIDE SEQUENCE [LARGE SCALE GENOMIC DNA]</scope>
    <source>
        <strain evidence="3">KCTC 33676</strain>
    </source>
</reference>
<feature type="transmembrane region" description="Helical" evidence="1">
    <location>
        <begin position="6"/>
        <end position="26"/>
    </location>
</feature>
<gene>
    <name evidence="2" type="ORF">ACFSUC_15035</name>
</gene>
<dbReference type="RefSeq" id="WP_379930444.1">
    <property type="nucleotide sequence ID" value="NZ_JBHUMM010000043.1"/>
</dbReference>
<evidence type="ECO:0000256" key="1">
    <source>
        <dbReference type="SAM" id="Phobius"/>
    </source>
</evidence>
<proteinExistence type="predicted"/>
<dbReference type="Proteomes" id="UP001597497">
    <property type="component" value="Unassembled WGS sequence"/>
</dbReference>
<keyword evidence="1" id="KW-1133">Transmembrane helix</keyword>
<keyword evidence="1" id="KW-0812">Transmembrane</keyword>
<dbReference type="EMBL" id="JBHUMM010000043">
    <property type="protein sequence ID" value="MFD2672882.1"/>
    <property type="molecule type" value="Genomic_DNA"/>
</dbReference>